<gene>
    <name evidence="4" type="ORF">KASA_0H01738G</name>
</gene>
<dbReference type="SMART" id="SM00273">
    <property type="entry name" value="ENTH"/>
    <property type="match status" value="1"/>
</dbReference>
<keyword evidence="1" id="KW-0175">Coiled coil</keyword>
<dbReference type="EMBL" id="FXLY01000011">
    <property type="protein sequence ID" value="SMN22374.1"/>
    <property type="molecule type" value="Genomic_DNA"/>
</dbReference>
<dbReference type="Gene3D" id="1.20.58.150">
    <property type="entry name" value="ANTH domain"/>
    <property type="match status" value="1"/>
</dbReference>
<dbReference type="InterPro" id="IPR013809">
    <property type="entry name" value="ENTH"/>
</dbReference>
<dbReference type="SUPFAM" id="SSF89009">
    <property type="entry name" value="GAT-like domain"/>
    <property type="match status" value="1"/>
</dbReference>
<dbReference type="GO" id="GO:0030136">
    <property type="term" value="C:clathrin-coated vesicle"/>
    <property type="evidence" value="ECO:0007669"/>
    <property type="project" value="InterPro"/>
</dbReference>
<dbReference type="SUPFAM" id="SSF48464">
    <property type="entry name" value="ENTH/VHS domain"/>
    <property type="match status" value="1"/>
</dbReference>
<dbReference type="Gene3D" id="1.25.40.90">
    <property type="match status" value="1"/>
</dbReference>
<dbReference type="OrthoDB" id="44015at2759"/>
<dbReference type="GO" id="GO:0005546">
    <property type="term" value="F:phosphatidylinositol-4,5-bisphosphate binding"/>
    <property type="evidence" value="ECO:0007669"/>
    <property type="project" value="TreeGrafter"/>
</dbReference>
<accession>A0A1X7R9U4</accession>
<dbReference type="GO" id="GO:0000149">
    <property type="term" value="F:SNARE binding"/>
    <property type="evidence" value="ECO:0007669"/>
    <property type="project" value="TreeGrafter"/>
</dbReference>
<dbReference type="InterPro" id="IPR014712">
    <property type="entry name" value="ANTH_dom_sf"/>
</dbReference>
<dbReference type="GO" id="GO:0005545">
    <property type="term" value="F:1-phosphatidylinositol binding"/>
    <property type="evidence" value="ECO:0007669"/>
    <property type="project" value="InterPro"/>
</dbReference>
<feature type="domain" description="ENTH" evidence="3">
    <location>
        <begin position="1"/>
        <end position="130"/>
    </location>
</feature>
<dbReference type="GO" id="GO:0072583">
    <property type="term" value="P:clathrin-dependent endocytosis"/>
    <property type="evidence" value="ECO:0007669"/>
    <property type="project" value="InterPro"/>
</dbReference>
<name>A0A1X7R9U4_9SACH</name>
<dbReference type="InterPro" id="IPR045192">
    <property type="entry name" value="AP180-like"/>
</dbReference>
<feature type="compositionally biased region" description="Basic and acidic residues" evidence="2">
    <location>
        <begin position="267"/>
        <end position="276"/>
    </location>
</feature>
<feature type="region of interest" description="Disordered" evidence="2">
    <location>
        <begin position="330"/>
        <end position="358"/>
    </location>
</feature>
<dbReference type="Proteomes" id="UP000196158">
    <property type="component" value="Unassembled WGS sequence"/>
</dbReference>
<dbReference type="Pfam" id="PF07651">
    <property type="entry name" value="ANTH"/>
    <property type="match status" value="1"/>
</dbReference>
<dbReference type="GO" id="GO:0005905">
    <property type="term" value="C:clathrin-coated pit"/>
    <property type="evidence" value="ECO:0007669"/>
    <property type="project" value="TreeGrafter"/>
</dbReference>
<proteinExistence type="predicted"/>
<dbReference type="STRING" id="1789683.A0A1X7R9U4"/>
<keyword evidence="5" id="KW-1185">Reference proteome</keyword>
<dbReference type="PROSITE" id="PS50942">
    <property type="entry name" value="ENTH"/>
    <property type="match status" value="1"/>
</dbReference>
<feature type="region of interest" description="Disordered" evidence="2">
    <location>
        <begin position="259"/>
        <end position="294"/>
    </location>
</feature>
<protein>
    <submittedName>
        <fullName evidence="4">Similar to Saccharomyces cerevisiae YHR161C YAP1801 Protein involved in clathrin cage assembly</fullName>
    </submittedName>
</protein>
<dbReference type="PANTHER" id="PTHR22951">
    <property type="entry name" value="CLATHRIN ASSEMBLY PROTEIN"/>
    <property type="match status" value="1"/>
</dbReference>
<dbReference type="PANTHER" id="PTHR22951:SF5">
    <property type="entry name" value="PHOSPHATIDYLINOSITOL-BINDING CLATHRIN ASSEMBLY PROTEIN LAP"/>
    <property type="match status" value="1"/>
</dbReference>
<evidence type="ECO:0000256" key="2">
    <source>
        <dbReference type="SAM" id="MobiDB-lite"/>
    </source>
</evidence>
<dbReference type="AlphaFoldDB" id="A0A1X7R9U4"/>
<evidence type="ECO:0000313" key="5">
    <source>
        <dbReference type="Proteomes" id="UP000196158"/>
    </source>
</evidence>
<reference evidence="4 5" key="1">
    <citation type="submission" date="2017-04" db="EMBL/GenBank/DDBJ databases">
        <authorList>
            <person name="Afonso C.L."/>
            <person name="Miller P.J."/>
            <person name="Scott M.A."/>
            <person name="Spackman E."/>
            <person name="Goraichik I."/>
            <person name="Dimitrov K.M."/>
            <person name="Suarez D.L."/>
            <person name="Swayne D.E."/>
        </authorList>
    </citation>
    <scope>NUCLEOTIDE SEQUENCE [LARGE SCALE GENOMIC DNA]</scope>
</reference>
<evidence type="ECO:0000256" key="1">
    <source>
        <dbReference type="SAM" id="Coils"/>
    </source>
</evidence>
<organism evidence="4 5">
    <name type="scientific">Maudiozyma saulgeensis</name>
    <dbReference type="NCBI Taxonomy" id="1789683"/>
    <lineage>
        <taxon>Eukaryota</taxon>
        <taxon>Fungi</taxon>
        <taxon>Dikarya</taxon>
        <taxon>Ascomycota</taxon>
        <taxon>Saccharomycotina</taxon>
        <taxon>Saccharomycetes</taxon>
        <taxon>Saccharomycetales</taxon>
        <taxon>Saccharomycetaceae</taxon>
        <taxon>Maudiozyma</taxon>
    </lineage>
</organism>
<feature type="coiled-coil region" evidence="1">
    <location>
        <begin position="300"/>
        <end position="327"/>
    </location>
</feature>
<evidence type="ECO:0000313" key="4">
    <source>
        <dbReference type="EMBL" id="SMN22374.1"/>
    </source>
</evidence>
<feature type="region of interest" description="Disordered" evidence="2">
    <location>
        <begin position="453"/>
        <end position="484"/>
    </location>
</feature>
<dbReference type="InterPro" id="IPR008942">
    <property type="entry name" value="ENTH_VHS"/>
</dbReference>
<feature type="compositionally biased region" description="Basic and acidic residues" evidence="2">
    <location>
        <begin position="475"/>
        <end position="484"/>
    </location>
</feature>
<evidence type="ECO:0000259" key="3">
    <source>
        <dbReference type="PROSITE" id="PS50942"/>
    </source>
</evidence>
<dbReference type="InterPro" id="IPR011417">
    <property type="entry name" value="ANTH_dom"/>
</dbReference>
<dbReference type="GO" id="GO:0006900">
    <property type="term" value="P:vesicle budding from membrane"/>
    <property type="evidence" value="ECO:0007669"/>
    <property type="project" value="TreeGrafter"/>
</dbReference>
<feature type="compositionally biased region" description="Low complexity" evidence="2">
    <location>
        <begin position="455"/>
        <end position="468"/>
    </location>
</feature>
<sequence>MSPYMKLVKGATKIKVAPPKDKYMVPILNAIDNREEFNDIIYDIRVRIGNNKQQWSIVFKSLVVIHMMTQENPRIVFDYLSANLEFFNNMQVKIYNSNRKWATTDLSVMRRYSDYLECRSVEWDIMKRYSSESRPSNKERLRYVQSLERQILKLLRNKYSQIDLETDLFFFTYKLLVKDLLSLYNKLNEGVIKLLESFFDLAYEDAEITLDLYKRFVDVTESVVTYLRVGKALGLNIPVIKHITTKLIRSLEDHLHDRSNYTSKQTPRFEQKREPSRQQSIVQNDDDDNNNNYNNERIASTAAQHKYDEVQEEKRKLQQQLQQQQYLISPSTMSSNNPFSPQVDQFSFEPQPQQGLQATATGNPFLMQQPVQVSYTNSQYMNASPVTNAPPSYSVANTQVQGQSLAPARTTSMMINNPFGMDVLAENPGLMTDTTTGITYMPVPVQIAAVNPFEQSSSSQQQQQQQQQAPSGHTLRQDDSLVDL</sequence>
<dbReference type="GO" id="GO:0032050">
    <property type="term" value="F:clathrin heavy chain binding"/>
    <property type="evidence" value="ECO:0007669"/>
    <property type="project" value="TreeGrafter"/>
</dbReference>
<dbReference type="GO" id="GO:0048268">
    <property type="term" value="P:clathrin coat assembly"/>
    <property type="evidence" value="ECO:0007669"/>
    <property type="project" value="InterPro"/>
</dbReference>